<name>A0A0M6YIW8_9RHOB</name>
<evidence type="ECO:0000259" key="2">
    <source>
        <dbReference type="Pfam" id="PF00144"/>
    </source>
</evidence>
<feature type="domain" description="Beta-lactamase-related" evidence="2">
    <location>
        <begin position="34"/>
        <end position="321"/>
    </location>
</feature>
<dbReference type="Gene3D" id="3.40.710.10">
    <property type="entry name" value="DD-peptidase/beta-lactamase superfamily"/>
    <property type="match status" value="1"/>
</dbReference>
<dbReference type="SUPFAM" id="SSF56601">
    <property type="entry name" value="beta-lactamase/transpeptidase-like"/>
    <property type="match status" value="1"/>
</dbReference>
<dbReference type="RefSeq" id="WP_055084995.1">
    <property type="nucleotide sequence ID" value="NZ_CXSU01000012.1"/>
</dbReference>
<organism evidence="3 4">
    <name type="scientific">Jannaschia donghaensis</name>
    <dbReference type="NCBI Taxonomy" id="420998"/>
    <lineage>
        <taxon>Bacteria</taxon>
        <taxon>Pseudomonadati</taxon>
        <taxon>Pseudomonadota</taxon>
        <taxon>Alphaproteobacteria</taxon>
        <taxon>Rhodobacterales</taxon>
        <taxon>Roseobacteraceae</taxon>
        <taxon>Jannaschia</taxon>
    </lineage>
</organism>
<accession>A0A0M6YIW8</accession>
<evidence type="ECO:0000313" key="4">
    <source>
        <dbReference type="Proteomes" id="UP000049222"/>
    </source>
</evidence>
<protein>
    <submittedName>
        <fullName evidence="3">Putative penicillin-binding protein PbpX</fullName>
    </submittedName>
</protein>
<dbReference type="PANTHER" id="PTHR46825">
    <property type="entry name" value="D-ALANYL-D-ALANINE-CARBOXYPEPTIDASE/ENDOPEPTIDASE AMPH"/>
    <property type="match status" value="1"/>
</dbReference>
<keyword evidence="4" id="KW-1185">Reference proteome</keyword>
<dbReference type="EMBL" id="CXSU01000012">
    <property type="protein sequence ID" value="CTQ49900.1"/>
    <property type="molecule type" value="Genomic_DNA"/>
</dbReference>
<dbReference type="AlphaFoldDB" id="A0A0M6YIW8"/>
<dbReference type="PANTHER" id="PTHR46825:SF9">
    <property type="entry name" value="BETA-LACTAMASE-RELATED DOMAIN-CONTAINING PROTEIN"/>
    <property type="match status" value="1"/>
</dbReference>
<proteinExistence type="predicted"/>
<sequence>MIRAALVLLLCAGAVQAQDAVSLRDAADDLAAIAPGAVIGVWTPDAQQTGFAGLHYADGPPLDGTEAFHIGSLTKAMTATLAGRLVDRDLIGWDTTIGDLLEADKAWHDVTLADLLTHRSGMAANIPRLRAILRPTRPAYVAHMLGRPPEGPRGDFLYSNAGYVVAGAMLEAAGGMPWEELIQAEVFGPLGMTGAGFGPPNAVFGHTTAGNPVPPGPRADNLPAMGPAGTLHATATDMLAFLAAHATRTPDYLPPGIWDRLHTPVGDYAMGWGLRDGALVHAGSNTLWFARVQVVPDRAVFVAINQAGAAAEAGTALALTRLAASDLPATPEDPPPQ</sequence>
<reference evidence="3 4" key="1">
    <citation type="submission" date="2015-07" db="EMBL/GenBank/DDBJ databases">
        <authorList>
            <person name="Noorani M."/>
        </authorList>
    </citation>
    <scope>NUCLEOTIDE SEQUENCE [LARGE SCALE GENOMIC DNA]</scope>
    <source>
        <strain evidence="3 4">CECT 7802</strain>
    </source>
</reference>
<feature type="signal peptide" evidence="1">
    <location>
        <begin position="1"/>
        <end position="17"/>
    </location>
</feature>
<dbReference type="InterPro" id="IPR012338">
    <property type="entry name" value="Beta-lactam/transpept-like"/>
</dbReference>
<dbReference type="Proteomes" id="UP000049222">
    <property type="component" value="Unassembled WGS sequence"/>
</dbReference>
<evidence type="ECO:0000256" key="1">
    <source>
        <dbReference type="SAM" id="SignalP"/>
    </source>
</evidence>
<feature type="chain" id="PRO_5005807973" evidence="1">
    <location>
        <begin position="18"/>
        <end position="337"/>
    </location>
</feature>
<evidence type="ECO:0000313" key="3">
    <source>
        <dbReference type="EMBL" id="CTQ49900.1"/>
    </source>
</evidence>
<dbReference type="Pfam" id="PF00144">
    <property type="entry name" value="Beta-lactamase"/>
    <property type="match status" value="1"/>
</dbReference>
<dbReference type="InterPro" id="IPR001466">
    <property type="entry name" value="Beta-lactam-related"/>
</dbReference>
<dbReference type="STRING" id="420998.JDO7802_01917"/>
<keyword evidence="1" id="KW-0732">Signal</keyword>
<dbReference type="InterPro" id="IPR050491">
    <property type="entry name" value="AmpC-like"/>
</dbReference>
<gene>
    <name evidence="3" type="primary">pbpX</name>
    <name evidence="3" type="ORF">JDO7802_01917</name>
</gene>